<proteinExistence type="predicted"/>
<evidence type="ECO:0000313" key="6">
    <source>
        <dbReference type="Proteomes" id="UP000886785"/>
    </source>
</evidence>
<dbReference type="InterPro" id="IPR003726">
    <property type="entry name" value="HCY_dom"/>
</dbReference>
<dbReference type="GO" id="GO:0046872">
    <property type="term" value="F:metal ion binding"/>
    <property type="evidence" value="ECO:0007669"/>
    <property type="project" value="UniProtKB-KW"/>
</dbReference>
<organism evidence="5 6">
    <name type="scientific">Candidatus Gallacutalibacter pullicola</name>
    <dbReference type="NCBI Taxonomy" id="2840830"/>
    <lineage>
        <taxon>Bacteria</taxon>
        <taxon>Bacillati</taxon>
        <taxon>Bacillota</taxon>
        <taxon>Clostridia</taxon>
        <taxon>Eubacteriales</taxon>
        <taxon>Candidatus Gallacutalibacter</taxon>
    </lineage>
</organism>
<dbReference type="PANTHER" id="PTHR11103:SF18">
    <property type="entry name" value="SLR1189 PROTEIN"/>
    <property type="match status" value="1"/>
</dbReference>
<keyword evidence="3" id="KW-0479">Metal-binding</keyword>
<feature type="binding site" evidence="3">
    <location>
        <position position="258"/>
    </location>
    <ligand>
        <name>Zn(2+)</name>
        <dbReference type="ChEBI" id="CHEBI:29105"/>
    </ligand>
</feature>
<dbReference type="GO" id="GO:0032259">
    <property type="term" value="P:methylation"/>
    <property type="evidence" value="ECO:0007669"/>
    <property type="project" value="UniProtKB-KW"/>
</dbReference>
<evidence type="ECO:0000313" key="5">
    <source>
        <dbReference type="EMBL" id="HIR58254.1"/>
    </source>
</evidence>
<keyword evidence="2 3" id="KW-0808">Transferase</keyword>
<evidence type="ECO:0000256" key="1">
    <source>
        <dbReference type="ARBA" id="ARBA00022603"/>
    </source>
</evidence>
<dbReference type="InterPro" id="IPR036589">
    <property type="entry name" value="HCY_dom_sf"/>
</dbReference>
<keyword evidence="3" id="KW-0862">Zinc</keyword>
<name>A0A9D1J2L5_9FIRM</name>
<dbReference type="Pfam" id="PF02574">
    <property type="entry name" value="S-methyl_trans"/>
    <property type="match status" value="1"/>
</dbReference>
<gene>
    <name evidence="5" type="ORF">IAA54_11390</name>
</gene>
<dbReference type="EMBL" id="DVHF01000146">
    <property type="protein sequence ID" value="HIR58254.1"/>
    <property type="molecule type" value="Genomic_DNA"/>
</dbReference>
<accession>A0A9D1J2L5</accession>
<sequence length="403" mass="42793">MEYSLPFLLDGASGTLAAEMGFRAGECLEAWFCEHPQAVREIVRGYLEAGAQAVYAPTFGANRAALARYGLESRVRELNRRIVALAREAAEPYGAPVGASVCPTGMLVPPHGDGDFDEIYSIYREQIRAVEEAGVDFVAVETQGSLADVRAAVLAARTTALPVLATITVDDNGKTVTGGSLLPAVITLQAMGVDAVGLGCCSGPDGMAEILAETLPHASVPLIAKPSAGLPGHTLSPEGFAQAMREVLSAGAGIVGGCCGTTPEHIRALCRVMREFDFPAGRHAYEDADCYAAATETEAFFLGDNIVLSESIECSVRLVDDLIDLNDEQVNAALVELETLDDVEILCRSALASSLPVAVRTQDRMILDAALRYFQGRLIVDSNCDIDYQLIERTAAKYGAIVY</sequence>
<comment type="caution">
    <text evidence="5">The sequence shown here is derived from an EMBL/GenBank/DDBJ whole genome shotgun (WGS) entry which is preliminary data.</text>
</comment>
<dbReference type="PANTHER" id="PTHR11103">
    <property type="entry name" value="SLR1189 PROTEIN"/>
    <property type="match status" value="1"/>
</dbReference>
<keyword evidence="1 3" id="KW-0489">Methyltransferase</keyword>
<comment type="cofactor">
    <cofactor evidence="3">
        <name>Zn(2+)</name>
        <dbReference type="ChEBI" id="CHEBI:29105"/>
    </cofactor>
</comment>
<reference evidence="5" key="2">
    <citation type="journal article" date="2021" name="PeerJ">
        <title>Extensive microbial diversity within the chicken gut microbiome revealed by metagenomics and culture.</title>
        <authorList>
            <person name="Gilroy R."/>
            <person name="Ravi A."/>
            <person name="Getino M."/>
            <person name="Pursley I."/>
            <person name="Horton D.L."/>
            <person name="Alikhan N.F."/>
            <person name="Baker D."/>
            <person name="Gharbi K."/>
            <person name="Hall N."/>
            <person name="Watson M."/>
            <person name="Adriaenssens E.M."/>
            <person name="Foster-Nyarko E."/>
            <person name="Jarju S."/>
            <person name="Secka A."/>
            <person name="Antonio M."/>
            <person name="Oren A."/>
            <person name="Chaudhuri R.R."/>
            <person name="La Ragione R."/>
            <person name="Hildebrand F."/>
            <person name="Pallen M.J."/>
        </authorList>
    </citation>
    <scope>NUCLEOTIDE SEQUENCE</scope>
    <source>
        <strain evidence="5">ChiSjej1B19-7085</strain>
    </source>
</reference>
<feature type="domain" description="Hcy-binding" evidence="4">
    <location>
        <begin position="1"/>
        <end position="273"/>
    </location>
</feature>
<evidence type="ECO:0000259" key="4">
    <source>
        <dbReference type="PROSITE" id="PS50970"/>
    </source>
</evidence>
<dbReference type="GO" id="GO:0008168">
    <property type="term" value="F:methyltransferase activity"/>
    <property type="evidence" value="ECO:0007669"/>
    <property type="project" value="UniProtKB-UniRule"/>
</dbReference>
<feature type="binding site" evidence="3">
    <location>
        <position position="200"/>
    </location>
    <ligand>
        <name>Zn(2+)</name>
        <dbReference type="ChEBI" id="CHEBI:29105"/>
    </ligand>
</feature>
<dbReference type="Gene3D" id="3.20.20.330">
    <property type="entry name" value="Homocysteine-binding-like domain"/>
    <property type="match status" value="1"/>
</dbReference>
<dbReference type="AlphaFoldDB" id="A0A9D1J2L5"/>
<dbReference type="PROSITE" id="PS50970">
    <property type="entry name" value="HCY"/>
    <property type="match status" value="1"/>
</dbReference>
<reference evidence="5" key="1">
    <citation type="submission" date="2020-10" db="EMBL/GenBank/DDBJ databases">
        <authorList>
            <person name="Gilroy R."/>
        </authorList>
    </citation>
    <scope>NUCLEOTIDE SEQUENCE</scope>
    <source>
        <strain evidence="5">ChiSjej1B19-7085</strain>
    </source>
</reference>
<feature type="binding site" evidence="3">
    <location>
        <position position="259"/>
    </location>
    <ligand>
        <name>Zn(2+)</name>
        <dbReference type="ChEBI" id="CHEBI:29105"/>
    </ligand>
</feature>
<evidence type="ECO:0000256" key="3">
    <source>
        <dbReference type="PROSITE-ProRule" id="PRU00333"/>
    </source>
</evidence>
<protein>
    <submittedName>
        <fullName evidence="5">Homocysteine S-methyltransferase family protein</fullName>
    </submittedName>
</protein>
<dbReference type="Proteomes" id="UP000886785">
    <property type="component" value="Unassembled WGS sequence"/>
</dbReference>
<evidence type="ECO:0000256" key="2">
    <source>
        <dbReference type="ARBA" id="ARBA00022679"/>
    </source>
</evidence>
<dbReference type="SUPFAM" id="SSF82282">
    <property type="entry name" value="Homocysteine S-methyltransferase"/>
    <property type="match status" value="1"/>
</dbReference>